<protein>
    <submittedName>
        <fullName evidence="1">Uncharacterized protein</fullName>
    </submittedName>
</protein>
<reference evidence="1" key="2">
    <citation type="journal article" date="2020" name="Nat. Commun.">
        <title>Large-scale genome sequencing of mycorrhizal fungi provides insights into the early evolution of symbiotic traits.</title>
        <authorList>
            <person name="Miyauchi S."/>
            <person name="Kiss E."/>
            <person name="Kuo A."/>
            <person name="Drula E."/>
            <person name="Kohler A."/>
            <person name="Sanchez-Garcia M."/>
            <person name="Morin E."/>
            <person name="Andreopoulos B."/>
            <person name="Barry K.W."/>
            <person name="Bonito G."/>
            <person name="Buee M."/>
            <person name="Carver A."/>
            <person name="Chen C."/>
            <person name="Cichocki N."/>
            <person name="Clum A."/>
            <person name="Culley D."/>
            <person name="Crous P.W."/>
            <person name="Fauchery L."/>
            <person name="Girlanda M."/>
            <person name="Hayes R.D."/>
            <person name="Keri Z."/>
            <person name="LaButti K."/>
            <person name="Lipzen A."/>
            <person name="Lombard V."/>
            <person name="Magnuson J."/>
            <person name="Maillard F."/>
            <person name="Murat C."/>
            <person name="Nolan M."/>
            <person name="Ohm R.A."/>
            <person name="Pangilinan J."/>
            <person name="Pereira M.F."/>
            <person name="Perotto S."/>
            <person name="Peter M."/>
            <person name="Pfister S."/>
            <person name="Riley R."/>
            <person name="Sitrit Y."/>
            <person name="Stielow J.B."/>
            <person name="Szollosi G."/>
            <person name="Zifcakova L."/>
            <person name="Stursova M."/>
            <person name="Spatafora J.W."/>
            <person name="Tedersoo L."/>
            <person name="Vaario L.M."/>
            <person name="Yamada A."/>
            <person name="Yan M."/>
            <person name="Wang P."/>
            <person name="Xu J."/>
            <person name="Bruns T."/>
            <person name="Baldrian P."/>
            <person name="Vilgalys R."/>
            <person name="Dunand C."/>
            <person name="Henrissat B."/>
            <person name="Grigoriev I.V."/>
            <person name="Hibbett D."/>
            <person name="Nagy L.G."/>
            <person name="Martin F.M."/>
        </authorList>
    </citation>
    <scope>NUCLEOTIDE SEQUENCE</scope>
    <source>
        <strain evidence="1">P2</strain>
    </source>
</reference>
<evidence type="ECO:0000313" key="1">
    <source>
        <dbReference type="EMBL" id="KAF9650968.1"/>
    </source>
</evidence>
<reference evidence="1" key="1">
    <citation type="submission" date="2019-10" db="EMBL/GenBank/DDBJ databases">
        <authorList>
            <consortium name="DOE Joint Genome Institute"/>
            <person name="Kuo A."/>
            <person name="Miyauchi S."/>
            <person name="Kiss E."/>
            <person name="Drula E."/>
            <person name="Kohler A."/>
            <person name="Sanchez-Garcia M."/>
            <person name="Andreopoulos B."/>
            <person name="Barry K.W."/>
            <person name="Bonito G."/>
            <person name="Buee M."/>
            <person name="Carver A."/>
            <person name="Chen C."/>
            <person name="Cichocki N."/>
            <person name="Clum A."/>
            <person name="Culley D."/>
            <person name="Crous P.W."/>
            <person name="Fauchery L."/>
            <person name="Girlanda M."/>
            <person name="Hayes R."/>
            <person name="Keri Z."/>
            <person name="Labutti K."/>
            <person name="Lipzen A."/>
            <person name="Lombard V."/>
            <person name="Magnuson J."/>
            <person name="Maillard F."/>
            <person name="Morin E."/>
            <person name="Murat C."/>
            <person name="Nolan M."/>
            <person name="Ohm R."/>
            <person name="Pangilinan J."/>
            <person name="Pereira M."/>
            <person name="Perotto S."/>
            <person name="Peter M."/>
            <person name="Riley R."/>
            <person name="Sitrit Y."/>
            <person name="Stielow B."/>
            <person name="Szollosi G."/>
            <person name="Zifcakova L."/>
            <person name="Stursova M."/>
            <person name="Spatafora J.W."/>
            <person name="Tedersoo L."/>
            <person name="Vaario L.-M."/>
            <person name="Yamada A."/>
            <person name="Yan M."/>
            <person name="Wang P."/>
            <person name="Xu J."/>
            <person name="Bruns T."/>
            <person name="Baldrian P."/>
            <person name="Vilgalys R."/>
            <person name="Henrissat B."/>
            <person name="Grigoriev I.V."/>
            <person name="Hibbett D."/>
            <person name="Nagy L.G."/>
            <person name="Martin F.M."/>
        </authorList>
    </citation>
    <scope>NUCLEOTIDE SEQUENCE</scope>
    <source>
        <strain evidence="1">P2</strain>
    </source>
</reference>
<organism evidence="1 2">
    <name type="scientific">Thelephora ganbajun</name>
    <name type="common">Ganba fungus</name>
    <dbReference type="NCBI Taxonomy" id="370292"/>
    <lineage>
        <taxon>Eukaryota</taxon>
        <taxon>Fungi</taxon>
        <taxon>Dikarya</taxon>
        <taxon>Basidiomycota</taxon>
        <taxon>Agaricomycotina</taxon>
        <taxon>Agaricomycetes</taxon>
        <taxon>Thelephorales</taxon>
        <taxon>Thelephoraceae</taxon>
        <taxon>Thelephora</taxon>
    </lineage>
</organism>
<keyword evidence="2" id="KW-1185">Reference proteome</keyword>
<accession>A0ACB6ZNG4</accession>
<dbReference type="EMBL" id="MU117979">
    <property type="protein sequence ID" value="KAF9650968.1"/>
    <property type="molecule type" value="Genomic_DNA"/>
</dbReference>
<evidence type="ECO:0000313" key="2">
    <source>
        <dbReference type="Proteomes" id="UP000886501"/>
    </source>
</evidence>
<gene>
    <name evidence="1" type="ORF">BDM02DRAFT_3111275</name>
</gene>
<name>A0ACB6ZNG4_THEGA</name>
<comment type="caution">
    <text evidence="1">The sequence shown here is derived from an EMBL/GenBank/DDBJ whole genome shotgun (WGS) entry which is preliminary data.</text>
</comment>
<proteinExistence type="predicted"/>
<dbReference type="Proteomes" id="UP000886501">
    <property type="component" value="Unassembled WGS sequence"/>
</dbReference>
<sequence length="273" mass="29127">MTTLLERMNITPSEADGQTGPVRNKQYRSSGPYNRKERPPKGDINSPWEHDMFLGGGSQKSSLVERLSDQQKPPKVNMGAAARALEKATGTKDISIKGASVRGNLIEVKGLVAGTTADDVEAIFKRCGPIVKSYVQSPGPTDGSVVVRLVFKEERDALSAVRKFNGETADGRTLVVRSVGGQPVNLAARLDVGPAKDGSVDALITPSSTSKLRSDDIMAQDSRAQVLLAPPGTNPKDYIQQPTRGGRNGRGRGRSRPKRGGHGGDLASRMDVD</sequence>